<gene>
    <name evidence="2" type="ORF">LO744_13175</name>
</gene>
<keyword evidence="2" id="KW-0255">Endonuclease</keyword>
<dbReference type="AlphaFoldDB" id="A0A9Q3V441"/>
<keyword evidence="2" id="KW-0540">Nuclease</keyword>
<dbReference type="InterPro" id="IPR003615">
    <property type="entry name" value="HNH_nuc"/>
</dbReference>
<keyword evidence="2" id="KW-0378">Hydrolase</keyword>
<proteinExistence type="predicted"/>
<dbReference type="RefSeq" id="WP_230669938.1">
    <property type="nucleotide sequence ID" value="NZ_JAJNAY010000001.1"/>
</dbReference>
<sequence>MNIENLDDYVISKVIYAYLIESKSHRQIQKEILGLPAPQKGGGFVTMEVLHHFNLKKEAKGILSENLNQLDTLNVEVQEIICEFLNIQAEAEALIQKKQINPNNNKTERLTTVKARVYQDVLKKHVSENYNHCCSLCENDQPELLVASHIVPWKSDESKRLDLDNCILLCNFHDKLFDKGFITLTDEYSVLISEKLSVNIAKQITNTTFQTPKFESPNSENLKLHREEIFR</sequence>
<accession>A0A9Q3V441</accession>
<evidence type="ECO:0000313" key="2">
    <source>
        <dbReference type="EMBL" id="MCD1117812.1"/>
    </source>
</evidence>
<feature type="domain" description="HNH nuclease" evidence="1">
    <location>
        <begin position="134"/>
        <end position="184"/>
    </location>
</feature>
<dbReference type="Pfam" id="PF13391">
    <property type="entry name" value="HNH_2"/>
    <property type="match status" value="1"/>
</dbReference>
<protein>
    <submittedName>
        <fullName evidence="2">HNH endonuclease</fullName>
    </submittedName>
</protein>
<keyword evidence="3" id="KW-1185">Reference proteome</keyword>
<evidence type="ECO:0000313" key="3">
    <source>
        <dbReference type="Proteomes" id="UP001108025"/>
    </source>
</evidence>
<dbReference type="Proteomes" id="UP001108025">
    <property type="component" value="Unassembled WGS sequence"/>
</dbReference>
<organism evidence="2 3">
    <name type="scientific">Chryseobacterium turcicum</name>
    <dbReference type="NCBI Taxonomy" id="2898076"/>
    <lineage>
        <taxon>Bacteria</taxon>
        <taxon>Pseudomonadati</taxon>
        <taxon>Bacteroidota</taxon>
        <taxon>Flavobacteriia</taxon>
        <taxon>Flavobacteriales</taxon>
        <taxon>Weeksellaceae</taxon>
        <taxon>Chryseobacterium group</taxon>
        <taxon>Chryseobacterium</taxon>
    </lineage>
</organism>
<name>A0A9Q3V441_9FLAO</name>
<dbReference type="GO" id="GO:0004519">
    <property type="term" value="F:endonuclease activity"/>
    <property type="evidence" value="ECO:0007669"/>
    <property type="project" value="UniProtKB-KW"/>
</dbReference>
<dbReference type="EMBL" id="JAJNAY010000001">
    <property type="protein sequence ID" value="MCD1117812.1"/>
    <property type="molecule type" value="Genomic_DNA"/>
</dbReference>
<comment type="caution">
    <text evidence="2">The sequence shown here is derived from an EMBL/GenBank/DDBJ whole genome shotgun (WGS) entry which is preliminary data.</text>
</comment>
<reference evidence="2" key="1">
    <citation type="submission" date="2021-11" db="EMBL/GenBank/DDBJ databases">
        <title>Description of novel Chryseobacterium species.</title>
        <authorList>
            <person name="Saticioglu I.B."/>
            <person name="Ay H."/>
            <person name="Altun S."/>
            <person name="Duman M."/>
        </authorList>
    </citation>
    <scope>NUCLEOTIDE SEQUENCE</scope>
    <source>
        <strain evidence="2">C-17</strain>
    </source>
</reference>
<evidence type="ECO:0000259" key="1">
    <source>
        <dbReference type="Pfam" id="PF13391"/>
    </source>
</evidence>